<gene>
    <name evidence="1" type="ORF">IPP15_00565</name>
</gene>
<sequence>MGYGHGSELEYTHPVFIGVGLSIFSGMTKRINLKLTESTVFKSGVTANIYQPS</sequence>
<evidence type="ECO:0000313" key="1">
    <source>
        <dbReference type="EMBL" id="MBK9980912.1"/>
    </source>
</evidence>
<accession>A0A9D7SPX6</accession>
<proteinExistence type="predicted"/>
<comment type="caution">
    <text evidence="1">The sequence shown here is derived from an EMBL/GenBank/DDBJ whole genome shotgun (WGS) entry which is preliminary data.</text>
</comment>
<dbReference type="Gene3D" id="3.40.430.10">
    <property type="entry name" value="Dihydrofolate Reductase, subunit A"/>
    <property type="match status" value="1"/>
</dbReference>
<protein>
    <submittedName>
        <fullName evidence="1">Uncharacterized protein</fullName>
    </submittedName>
</protein>
<reference evidence="1 2" key="1">
    <citation type="submission" date="2020-10" db="EMBL/GenBank/DDBJ databases">
        <title>Connecting structure to function with the recovery of over 1000 high-quality activated sludge metagenome-assembled genomes encoding full-length rRNA genes using long-read sequencing.</title>
        <authorList>
            <person name="Singleton C.M."/>
            <person name="Petriglieri F."/>
            <person name="Kristensen J.M."/>
            <person name="Kirkegaard R.H."/>
            <person name="Michaelsen T.Y."/>
            <person name="Andersen M.H."/>
            <person name="Karst S.M."/>
            <person name="Dueholm M.S."/>
            <person name="Nielsen P.H."/>
            <person name="Albertsen M."/>
        </authorList>
    </citation>
    <scope>NUCLEOTIDE SEQUENCE [LARGE SCALE GENOMIC DNA]</scope>
    <source>
        <strain evidence="1">Ribe_18-Q3-R11-54_MAXAC.273</strain>
    </source>
</reference>
<dbReference type="Proteomes" id="UP000808337">
    <property type="component" value="Unassembled WGS sequence"/>
</dbReference>
<organism evidence="1 2">
    <name type="scientific">Candidatus Opimibacter skivensis</name>
    <dbReference type="NCBI Taxonomy" id="2982028"/>
    <lineage>
        <taxon>Bacteria</taxon>
        <taxon>Pseudomonadati</taxon>
        <taxon>Bacteroidota</taxon>
        <taxon>Saprospiria</taxon>
        <taxon>Saprospirales</taxon>
        <taxon>Saprospiraceae</taxon>
        <taxon>Candidatus Opimibacter</taxon>
    </lineage>
</organism>
<name>A0A9D7SPX6_9BACT</name>
<dbReference type="EMBL" id="JADKGY010000001">
    <property type="protein sequence ID" value="MBK9980912.1"/>
    <property type="molecule type" value="Genomic_DNA"/>
</dbReference>
<evidence type="ECO:0000313" key="2">
    <source>
        <dbReference type="Proteomes" id="UP000808337"/>
    </source>
</evidence>
<dbReference type="InterPro" id="IPR024072">
    <property type="entry name" value="DHFR-like_dom_sf"/>
</dbReference>
<dbReference type="AlphaFoldDB" id="A0A9D7SPX6"/>